<dbReference type="SUPFAM" id="SSF161098">
    <property type="entry name" value="MetI-like"/>
    <property type="match status" value="1"/>
</dbReference>
<feature type="domain" description="ABC transmembrane type-1" evidence="8">
    <location>
        <begin position="99"/>
        <end position="298"/>
    </location>
</feature>
<evidence type="ECO:0000256" key="7">
    <source>
        <dbReference type="RuleBase" id="RU363032"/>
    </source>
</evidence>
<dbReference type="InterPro" id="IPR045621">
    <property type="entry name" value="BPD_transp_1_N"/>
</dbReference>
<keyword evidence="5 7" id="KW-1133">Transmembrane helix</keyword>
<dbReference type="Gene3D" id="1.10.3720.10">
    <property type="entry name" value="MetI-like"/>
    <property type="match status" value="1"/>
</dbReference>
<dbReference type="EMBL" id="CP061539">
    <property type="protein sequence ID" value="QNV38224.1"/>
    <property type="molecule type" value="Genomic_DNA"/>
</dbReference>
<feature type="transmembrane region" description="Helical" evidence="7">
    <location>
        <begin position="133"/>
        <end position="155"/>
    </location>
</feature>
<proteinExistence type="inferred from homology"/>
<dbReference type="CDD" id="cd06261">
    <property type="entry name" value="TM_PBP2"/>
    <property type="match status" value="1"/>
</dbReference>
<dbReference type="GO" id="GO:0055085">
    <property type="term" value="P:transmembrane transport"/>
    <property type="evidence" value="ECO:0007669"/>
    <property type="project" value="InterPro"/>
</dbReference>
<gene>
    <name evidence="9" type="ORF">IDM49_02800</name>
</gene>
<keyword evidence="3" id="KW-1003">Cell membrane</keyword>
<dbReference type="InterPro" id="IPR000515">
    <property type="entry name" value="MetI-like"/>
</dbReference>
<dbReference type="PANTHER" id="PTHR43163">
    <property type="entry name" value="DIPEPTIDE TRANSPORT SYSTEM PERMEASE PROTEIN DPPB-RELATED"/>
    <property type="match status" value="1"/>
</dbReference>
<keyword evidence="6 7" id="KW-0472">Membrane</keyword>
<dbReference type="PANTHER" id="PTHR43163:SF6">
    <property type="entry name" value="DIPEPTIDE TRANSPORT SYSTEM PERMEASE PROTEIN DPPB-RELATED"/>
    <property type="match status" value="1"/>
</dbReference>
<comment type="similarity">
    <text evidence="7">Belongs to the binding-protein-dependent transport system permease family.</text>
</comment>
<reference evidence="9 10" key="1">
    <citation type="submission" date="2020-09" db="EMBL/GenBank/DDBJ databases">
        <title>Investigation of environmental microbes.</title>
        <authorList>
            <person name="Ou Y."/>
            <person name="Kang Q."/>
        </authorList>
    </citation>
    <scope>NUCLEOTIDE SEQUENCE [LARGE SCALE GENOMIC DNA]</scope>
    <source>
        <strain evidence="9 10">KJZ-14</strain>
    </source>
</reference>
<dbReference type="AlphaFoldDB" id="A0A7H2BEX8"/>
<keyword evidence="2 7" id="KW-0813">Transport</keyword>
<evidence type="ECO:0000256" key="1">
    <source>
        <dbReference type="ARBA" id="ARBA00004651"/>
    </source>
</evidence>
<feature type="transmembrane region" description="Helical" evidence="7">
    <location>
        <begin position="65"/>
        <end position="83"/>
    </location>
</feature>
<evidence type="ECO:0000256" key="5">
    <source>
        <dbReference type="ARBA" id="ARBA00022989"/>
    </source>
</evidence>
<evidence type="ECO:0000256" key="6">
    <source>
        <dbReference type="ARBA" id="ARBA00023136"/>
    </source>
</evidence>
<dbReference type="GO" id="GO:0005886">
    <property type="term" value="C:plasma membrane"/>
    <property type="evidence" value="ECO:0007669"/>
    <property type="project" value="UniProtKB-SubCell"/>
</dbReference>
<protein>
    <submittedName>
        <fullName evidence="9">ABC transporter permease</fullName>
    </submittedName>
</protein>
<keyword evidence="4 7" id="KW-0812">Transmembrane</keyword>
<organism evidence="9 10">
    <name type="scientific">Rothia terrae</name>
    <dbReference type="NCBI Taxonomy" id="396015"/>
    <lineage>
        <taxon>Bacteria</taxon>
        <taxon>Bacillati</taxon>
        <taxon>Actinomycetota</taxon>
        <taxon>Actinomycetes</taxon>
        <taxon>Micrococcales</taxon>
        <taxon>Micrococcaceae</taxon>
        <taxon>Rothia</taxon>
    </lineage>
</organism>
<keyword evidence="10" id="KW-1185">Reference proteome</keyword>
<dbReference type="Proteomes" id="UP000516404">
    <property type="component" value="Chromosome"/>
</dbReference>
<dbReference type="Pfam" id="PF19300">
    <property type="entry name" value="BPD_transp_1_N"/>
    <property type="match status" value="1"/>
</dbReference>
<feature type="transmembrane region" description="Helical" evidence="7">
    <location>
        <begin position="175"/>
        <end position="195"/>
    </location>
</feature>
<evidence type="ECO:0000256" key="3">
    <source>
        <dbReference type="ARBA" id="ARBA00022475"/>
    </source>
</evidence>
<comment type="subcellular location">
    <subcellularLocation>
        <location evidence="1 7">Cell membrane</location>
        <topology evidence="1 7">Multi-pass membrane protein</topology>
    </subcellularLocation>
</comment>
<evidence type="ECO:0000256" key="2">
    <source>
        <dbReference type="ARBA" id="ARBA00022448"/>
    </source>
</evidence>
<evidence type="ECO:0000313" key="10">
    <source>
        <dbReference type="Proteomes" id="UP000516404"/>
    </source>
</evidence>
<evidence type="ECO:0000256" key="4">
    <source>
        <dbReference type="ARBA" id="ARBA00022692"/>
    </source>
</evidence>
<feature type="transmembrane region" description="Helical" evidence="7">
    <location>
        <begin position="6"/>
        <end position="31"/>
    </location>
</feature>
<dbReference type="KEGG" id="rter:IDM49_02800"/>
<accession>A0A7H2BEX8</accession>
<dbReference type="InterPro" id="IPR035906">
    <property type="entry name" value="MetI-like_sf"/>
</dbReference>
<dbReference type="GeneID" id="96623155"/>
<evidence type="ECO:0000259" key="8">
    <source>
        <dbReference type="PROSITE" id="PS50928"/>
    </source>
</evidence>
<feature type="transmembrane region" description="Helical" evidence="7">
    <location>
        <begin position="229"/>
        <end position="255"/>
    </location>
</feature>
<sequence>MTARQLWLRIGQALLVLLATYTLAFILLSALPSDAIMARYASPDLGLSSDEINTIRAEYGADKPLIVQYFTSLFGFLTGNFGYSVQTGASIASMVAEALPGTLALAISAFVLACIWALLIAVAASFSRGLRGFVLGLPSLMVSLPSFWIGIILIQLVSFKLGWVPVIGASPVQSLILPALTLSIPIAAPLAQVLVRSIEDVERQPFISVVKARGASRSRIFFGNVLRNALLPALTIAGVLFGELVGGAVVTEAVFGRAGIGQMTVNAVANRDTPVLMAVVVIAATLYVLINLLVDLLHPVLDPRVRRKERA</sequence>
<dbReference type="RefSeq" id="WP_190724955.1">
    <property type="nucleotide sequence ID" value="NZ_CP061539.1"/>
</dbReference>
<dbReference type="Pfam" id="PF00528">
    <property type="entry name" value="BPD_transp_1"/>
    <property type="match status" value="1"/>
</dbReference>
<feature type="transmembrane region" description="Helical" evidence="7">
    <location>
        <begin position="275"/>
        <end position="297"/>
    </location>
</feature>
<feature type="transmembrane region" description="Helical" evidence="7">
    <location>
        <begin position="103"/>
        <end position="126"/>
    </location>
</feature>
<evidence type="ECO:0000313" key="9">
    <source>
        <dbReference type="EMBL" id="QNV38224.1"/>
    </source>
</evidence>
<name>A0A7H2BEX8_9MICC</name>
<dbReference type="PROSITE" id="PS50928">
    <property type="entry name" value="ABC_TM1"/>
    <property type="match status" value="1"/>
</dbReference>